<keyword evidence="3" id="KW-1185">Reference proteome</keyword>
<protein>
    <submittedName>
        <fullName evidence="2">Putative cbf nf-y family transcription factor</fullName>
    </submittedName>
</protein>
<dbReference type="InterPro" id="IPR009072">
    <property type="entry name" value="Histone-fold"/>
</dbReference>
<dbReference type="GO" id="GO:0046982">
    <property type="term" value="F:protein heterodimerization activity"/>
    <property type="evidence" value="ECO:0007669"/>
    <property type="project" value="InterPro"/>
</dbReference>
<sequence>MFIQHLAQLAHSVAKSERKPRRNIQYRDLATAISNHDNLEFLIDIVPHTITFKQIKEKKISCIKPRKSNGADVITVETGQTILNLSSYQGEVSQNDVDDRKKDGDGNSNS</sequence>
<name>A0A420HQ28_9PEZI</name>
<organism evidence="2 3">
    <name type="scientific">Erysiphe neolycopersici</name>
    <dbReference type="NCBI Taxonomy" id="212602"/>
    <lineage>
        <taxon>Eukaryota</taxon>
        <taxon>Fungi</taxon>
        <taxon>Dikarya</taxon>
        <taxon>Ascomycota</taxon>
        <taxon>Pezizomycotina</taxon>
        <taxon>Leotiomycetes</taxon>
        <taxon>Erysiphales</taxon>
        <taxon>Erysiphaceae</taxon>
        <taxon>Erysiphe</taxon>
    </lineage>
</organism>
<feature type="compositionally biased region" description="Basic and acidic residues" evidence="1">
    <location>
        <begin position="97"/>
        <end position="110"/>
    </location>
</feature>
<dbReference type="AlphaFoldDB" id="A0A420HQ28"/>
<accession>A0A420HQ28</accession>
<dbReference type="Proteomes" id="UP000286134">
    <property type="component" value="Unassembled WGS sequence"/>
</dbReference>
<gene>
    <name evidence="2" type="ORF">OnM2_059072</name>
</gene>
<feature type="region of interest" description="Disordered" evidence="1">
    <location>
        <begin position="89"/>
        <end position="110"/>
    </location>
</feature>
<proteinExistence type="predicted"/>
<dbReference type="STRING" id="212602.A0A420HQ28"/>
<dbReference type="OrthoDB" id="636685at2759"/>
<reference evidence="2 3" key="1">
    <citation type="journal article" date="2018" name="BMC Genomics">
        <title>Comparative genome analyses reveal sequence features reflecting distinct modes of host-adaptation between dicot and monocot powdery mildew.</title>
        <authorList>
            <person name="Wu Y."/>
            <person name="Ma X."/>
            <person name="Pan Z."/>
            <person name="Kale S.D."/>
            <person name="Song Y."/>
            <person name="King H."/>
            <person name="Zhang Q."/>
            <person name="Presley C."/>
            <person name="Deng X."/>
            <person name="Wei C.I."/>
            <person name="Xiao S."/>
        </authorList>
    </citation>
    <scope>NUCLEOTIDE SEQUENCE [LARGE SCALE GENOMIC DNA]</scope>
    <source>
        <strain evidence="2">UMSG2</strain>
    </source>
</reference>
<evidence type="ECO:0000313" key="3">
    <source>
        <dbReference type="Proteomes" id="UP000286134"/>
    </source>
</evidence>
<dbReference type="EMBL" id="MCFK01005955">
    <property type="protein sequence ID" value="RKF59526.1"/>
    <property type="molecule type" value="Genomic_DNA"/>
</dbReference>
<evidence type="ECO:0000313" key="2">
    <source>
        <dbReference type="EMBL" id="RKF59526.1"/>
    </source>
</evidence>
<comment type="caution">
    <text evidence="2">The sequence shown here is derived from an EMBL/GenBank/DDBJ whole genome shotgun (WGS) entry which is preliminary data.</text>
</comment>
<dbReference type="Gene3D" id="1.10.20.10">
    <property type="entry name" value="Histone, subunit A"/>
    <property type="match status" value="1"/>
</dbReference>
<evidence type="ECO:0000256" key="1">
    <source>
        <dbReference type="SAM" id="MobiDB-lite"/>
    </source>
</evidence>
<dbReference type="SUPFAM" id="SSF47113">
    <property type="entry name" value="Histone-fold"/>
    <property type="match status" value="1"/>
</dbReference>